<feature type="compositionally biased region" description="Basic and acidic residues" evidence="1">
    <location>
        <begin position="1"/>
        <end position="14"/>
    </location>
</feature>
<dbReference type="KEGG" id="vcn:VOLCADRAFT_101072"/>
<feature type="compositionally biased region" description="Low complexity" evidence="1">
    <location>
        <begin position="197"/>
        <end position="212"/>
    </location>
</feature>
<dbReference type="EMBL" id="GL378643">
    <property type="protein sequence ID" value="EFJ39355.1"/>
    <property type="molecule type" value="Genomic_DNA"/>
</dbReference>
<accession>D8ULP4</accession>
<sequence>MTVGPRTRDMDFHSHPSRATPRWENRHGDLRGNVPDSPTPSGSRPDGPRTPVATQRPMGPRQPEQKPAGNAPWQSRPKPKVSTPPENEPLESRVDEIARQLSRLTLLLERNPNVQLWERDNTHHEDPHLSQMEHPDIYSCFRPATPPAAYVKRVANFEPIPLPRKRPTATPSQDAPRPATTGRIGIVRPVVTPLASPNAPATATQAHQPQEPAAPAMLRQHSLMRTCQLPLPQTAWIMTDI</sequence>
<feature type="region of interest" description="Disordered" evidence="1">
    <location>
        <begin position="193"/>
        <end position="212"/>
    </location>
</feature>
<keyword evidence="3" id="KW-1185">Reference proteome</keyword>
<dbReference type="InParanoid" id="D8ULP4"/>
<reference evidence="2 3" key="1">
    <citation type="journal article" date="2010" name="Science">
        <title>Genomic analysis of organismal complexity in the multicellular green alga Volvox carteri.</title>
        <authorList>
            <person name="Prochnik S.E."/>
            <person name="Umen J."/>
            <person name="Nedelcu A.M."/>
            <person name="Hallmann A."/>
            <person name="Miller S.M."/>
            <person name="Nishii I."/>
            <person name="Ferris P."/>
            <person name="Kuo A."/>
            <person name="Mitros T."/>
            <person name="Fritz-Laylin L.K."/>
            <person name="Hellsten U."/>
            <person name="Chapman J."/>
            <person name="Simakov O."/>
            <person name="Rensing S.A."/>
            <person name="Terry A."/>
            <person name="Pangilinan J."/>
            <person name="Kapitonov V."/>
            <person name="Jurka J."/>
            <person name="Salamov A."/>
            <person name="Shapiro H."/>
            <person name="Schmutz J."/>
            <person name="Grimwood J."/>
            <person name="Lindquist E."/>
            <person name="Lucas S."/>
            <person name="Grigoriev I.V."/>
            <person name="Schmitt R."/>
            <person name="Kirk D."/>
            <person name="Rokhsar D.S."/>
        </authorList>
    </citation>
    <scope>NUCLEOTIDE SEQUENCE [LARGE SCALE GENOMIC DNA]</scope>
    <source>
        <strain evidence="3">f. Nagariensis / Eve</strain>
    </source>
</reference>
<name>D8ULP4_VOLCA</name>
<dbReference type="AlphaFoldDB" id="D8ULP4"/>
<evidence type="ECO:0000256" key="1">
    <source>
        <dbReference type="SAM" id="MobiDB-lite"/>
    </source>
</evidence>
<dbReference type="Proteomes" id="UP000001058">
    <property type="component" value="Unassembled WGS sequence"/>
</dbReference>
<protein>
    <submittedName>
        <fullName evidence="2">Uncharacterized protein</fullName>
    </submittedName>
</protein>
<evidence type="ECO:0000313" key="3">
    <source>
        <dbReference type="Proteomes" id="UP000001058"/>
    </source>
</evidence>
<dbReference type="GeneID" id="9614386"/>
<feature type="region of interest" description="Disordered" evidence="1">
    <location>
        <begin position="161"/>
        <end position="183"/>
    </location>
</feature>
<proteinExistence type="predicted"/>
<feature type="compositionally biased region" description="Basic and acidic residues" evidence="1">
    <location>
        <begin position="21"/>
        <end position="30"/>
    </location>
</feature>
<gene>
    <name evidence="2" type="ORF">VOLCADRAFT_101072</name>
</gene>
<dbReference type="OrthoDB" id="10685916at2759"/>
<evidence type="ECO:0000313" key="2">
    <source>
        <dbReference type="EMBL" id="EFJ39355.1"/>
    </source>
</evidence>
<dbReference type="RefSeq" id="XP_002959580.1">
    <property type="nucleotide sequence ID" value="XM_002959534.1"/>
</dbReference>
<organism evidence="3">
    <name type="scientific">Volvox carteri f. nagariensis</name>
    <dbReference type="NCBI Taxonomy" id="3068"/>
    <lineage>
        <taxon>Eukaryota</taxon>
        <taxon>Viridiplantae</taxon>
        <taxon>Chlorophyta</taxon>
        <taxon>core chlorophytes</taxon>
        <taxon>Chlorophyceae</taxon>
        <taxon>CS clade</taxon>
        <taxon>Chlamydomonadales</taxon>
        <taxon>Volvocaceae</taxon>
        <taxon>Volvox</taxon>
    </lineage>
</organism>
<feature type="region of interest" description="Disordered" evidence="1">
    <location>
        <begin position="1"/>
        <end position="93"/>
    </location>
</feature>